<dbReference type="InterPro" id="IPR036388">
    <property type="entry name" value="WH-like_DNA-bd_sf"/>
</dbReference>
<evidence type="ECO:0000256" key="3">
    <source>
        <dbReference type="ARBA" id="ARBA00023082"/>
    </source>
</evidence>
<dbReference type="InterPro" id="IPR039425">
    <property type="entry name" value="RNA_pol_sigma-70-like"/>
</dbReference>
<dbReference type="InterPro" id="IPR013324">
    <property type="entry name" value="RNA_pol_sigma_r3/r4-like"/>
</dbReference>
<evidence type="ECO:0000259" key="7">
    <source>
        <dbReference type="Pfam" id="PF04545"/>
    </source>
</evidence>
<dbReference type="NCBIfam" id="TIGR02937">
    <property type="entry name" value="sigma70-ECF"/>
    <property type="match status" value="1"/>
</dbReference>
<dbReference type="Gene3D" id="1.10.10.10">
    <property type="entry name" value="Winged helix-like DNA-binding domain superfamily/Winged helix DNA-binding domain"/>
    <property type="match status" value="1"/>
</dbReference>
<comment type="caution">
    <text evidence="8">The sequence shown here is derived from an EMBL/GenBank/DDBJ whole genome shotgun (WGS) entry which is preliminary data.</text>
</comment>
<evidence type="ECO:0000256" key="1">
    <source>
        <dbReference type="ARBA" id="ARBA00010641"/>
    </source>
</evidence>
<organism evidence="8 9">
    <name type="scientific">Uliginosibacterium paludis</name>
    <dbReference type="NCBI Taxonomy" id="1615952"/>
    <lineage>
        <taxon>Bacteria</taxon>
        <taxon>Pseudomonadati</taxon>
        <taxon>Pseudomonadota</taxon>
        <taxon>Betaproteobacteria</taxon>
        <taxon>Rhodocyclales</taxon>
        <taxon>Zoogloeaceae</taxon>
        <taxon>Uliginosibacterium</taxon>
    </lineage>
</organism>
<dbReference type="CDD" id="cd06171">
    <property type="entry name" value="Sigma70_r4"/>
    <property type="match status" value="1"/>
</dbReference>
<dbReference type="PANTHER" id="PTHR43133:SF8">
    <property type="entry name" value="RNA POLYMERASE SIGMA FACTOR HI_1459-RELATED"/>
    <property type="match status" value="1"/>
</dbReference>
<comment type="similarity">
    <text evidence="1">Belongs to the sigma-70 factor family. ECF subfamily.</text>
</comment>
<dbReference type="Proteomes" id="UP001548590">
    <property type="component" value="Unassembled WGS sequence"/>
</dbReference>
<proteinExistence type="inferred from homology"/>
<evidence type="ECO:0000256" key="5">
    <source>
        <dbReference type="ARBA" id="ARBA00023163"/>
    </source>
</evidence>
<dbReference type="RefSeq" id="WP_345923221.1">
    <property type="nucleotide sequence ID" value="NZ_JBDIVF010000001.1"/>
</dbReference>
<name>A0ABV2CPR9_9RHOO</name>
<dbReference type="Gene3D" id="1.10.1740.10">
    <property type="match status" value="1"/>
</dbReference>
<evidence type="ECO:0000259" key="6">
    <source>
        <dbReference type="Pfam" id="PF04542"/>
    </source>
</evidence>
<dbReference type="SUPFAM" id="SSF88946">
    <property type="entry name" value="Sigma2 domain of RNA polymerase sigma factors"/>
    <property type="match status" value="1"/>
</dbReference>
<evidence type="ECO:0000313" key="9">
    <source>
        <dbReference type="Proteomes" id="UP001548590"/>
    </source>
</evidence>
<keyword evidence="9" id="KW-1185">Reference proteome</keyword>
<reference evidence="8 9" key="1">
    <citation type="submission" date="2024-07" db="EMBL/GenBank/DDBJ databases">
        <title>Uliginosibacterium paludis KCTC:42655.</title>
        <authorList>
            <person name="Kim M.K."/>
        </authorList>
    </citation>
    <scope>NUCLEOTIDE SEQUENCE [LARGE SCALE GENOMIC DNA]</scope>
    <source>
        <strain evidence="8 9">KCTC 42655</strain>
    </source>
</reference>
<keyword evidence="4" id="KW-0238">DNA-binding</keyword>
<evidence type="ECO:0000256" key="4">
    <source>
        <dbReference type="ARBA" id="ARBA00023125"/>
    </source>
</evidence>
<evidence type="ECO:0000313" key="8">
    <source>
        <dbReference type="EMBL" id="MET1489906.1"/>
    </source>
</evidence>
<evidence type="ECO:0000256" key="2">
    <source>
        <dbReference type="ARBA" id="ARBA00023015"/>
    </source>
</evidence>
<dbReference type="InterPro" id="IPR014284">
    <property type="entry name" value="RNA_pol_sigma-70_dom"/>
</dbReference>
<dbReference type="InterPro" id="IPR007627">
    <property type="entry name" value="RNA_pol_sigma70_r2"/>
</dbReference>
<dbReference type="Pfam" id="PF04545">
    <property type="entry name" value="Sigma70_r4"/>
    <property type="match status" value="1"/>
</dbReference>
<keyword evidence="5" id="KW-0804">Transcription</keyword>
<sequence length="194" mass="22060">MTNANALASRELAEMPDEDLMLLVAGGFIEAPATELFRRHNRALYNFVAWQCQGNIAAAEDITQRTWEKLMTRCGAYTPQSAFRSFLFQIARNLWLDLNRSAAESLRETLDETHAELPADDLTPEAEFGLSQNLDRVHQALMALPFSQREVVVLRFFSDMSLEEIAHTVGTGFETVKSRLRYAFTRLRQELEAS</sequence>
<dbReference type="SUPFAM" id="SSF88659">
    <property type="entry name" value="Sigma3 and sigma4 domains of RNA polymerase sigma factors"/>
    <property type="match status" value="1"/>
</dbReference>
<gene>
    <name evidence="8" type="ORF">ABVT11_08710</name>
</gene>
<dbReference type="InterPro" id="IPR007630">
    <property type="entry name" value="RNA_pol_sigma70_r4"/>
</dbReference>
<accession>A0ABV2CPR9</accession>
<keyword evidence="2" id="KW-0805">Transcription regulation</keyword>
<dbReference type="InterPro" id="IPR013325">
    <property type="entry name" value="RNA_pol_sigma_r2"/>
</dbReference>
<feature type="domain" description="RNA polymerase sigma-70 region 4" evidence="7">
    <location>
        <begin position="140"/>
        <end position="189"/>
    </location>
</feature>
<dbReference type="Pfam" id="PF04542">
    <property type="entry name" value="Sigma70_r2"/>
    <property type="match status" value="1"/>
</dbReference>
<keyword evidence="3" id="KW-0731">Sigma factor</keyword>
<protein>
    <submittedName>
        <fullName evidence="8">Sigma-70 family RNA polymerase sigma factor</fullName>
    </submittedName>
</protein>
<dbReference type="PANTHER" id="PTHR43133">
    <property type="entry name" value="RNA POLYMERASE ECF-TYPE SIGMA FACTO"/>
    <property type="match status" value="1"/>
</dbReference>
<dbReference type="EMBL" id="JBEWLZ010000004">
    <property type="protein sequence ID" value="MET1489906.1"/>
    <property type="molecule type" value="Genomic_DNA"/>
</dbReference>
<feature type="domain" description="RNA polymerase sigma-70 region 2" evidence="6">
    <location>
        <begin position="36"/>
        <end position="102"/>
    </location>
</feature>